<gene>
    <name evidence="1" type="ORF">N5D93_30700</name>
</gene>
<dbReference type="Proteomes" id="UP001161094">
    <property type="component" value="Unassembled WGS sequence"/>
</dbReference>
<dbReference type="AlphaFoldDB" id="A0A3S9YYX9"/>
<sequence>MTVQKNTEALPAKIENRLMELVQMKEFNVAEVEECRRTYWARRAEWHTILVNCHNRALARMGAA</sequence>
<proteinExistence type="predicted"/>
<name>A0A3S9YYX9_9BURK</name>
<evidence type="ECO:0000313" key="2">
    <source>
        <dbReference type="Proteomes" id="UP001161094"/>
    </source>
</evidence>
<dbReference type="RefSeq" id="WP_127185238.1">
    <property type="nucleotide sequence ID" value="NZ_CP034689.1"/>
</dbReference>
<organism evidence="1 2">
    <name type="scientific">Achromobacter spanius</name>
    <dbReference type="NCBI Taxonomy" id="217203"/>
    <lineage>
        <taxon>Bacteria</taxon>
        <taxon>Pseudomonadati</taxon>
        <taxon>Pseudomonadota</taxon>
        <taxon>Betaproteobacteria</taxon>
        <taxon>Burkholderiales</taxon>
        <taxon>Alcaligenaceae</taxon>
        <taxon>Achromobacter</taxon>
    </lineage>
</organism>
<reference evidence="1" key="1">
    <citation type="submission" date="2022-09" db="EMBL/GenBank/DDBJ databases">
        <title>Intensive care unit water sources are persistently colonized with multi-drug resistant bacteria and are the site of extensive horizontal gene transfer of antibiotic resistance genes.</title>
        <authorList>
            <person name="Diorio-Toth L."/>
        </authorList>
    </citation>
    <scope>NUCLEOTIDE SEQUENCE</scope>
    <source>
        <strain evidence="1">GD03843</strain>
    </source>
</reference>
<dbReference type="EMBL" id="JAOCDZ010000038">
    <property type="protein sequence ID" value="MDH0740201.1"/>
    <property type="molecule type" value="Genomic_DNA"/>
</dbReference>
<accession>A0A3S9YYX9</accession>
<protein>
    <submittedName>
        <fullName evidence="1">Uncharacterized protein</fullName>
    </submittedName>
</protein>
<comment type="caution">
    <text evidence="1">The sequence shown here is derived from an EMBL/GenBank/DDBJ whole genome shotgun (WGS) entry which is preliminary data.</text>
</comment>
<evidence type="ECO:0000313" key="1">
    <source>
        <dbReference type="EMBL" id="MDH0740201.1"/>
    </source>
</evidence>